<organism evidence="2">
    <name type="scientific">Flavobacterium sp. WC2409</name>
    <dbReference type="NCBI Taxonomy" id="3234139"/>
    <lineage>
        <taxon>Bacteria</taxon>
        <taxon>Pseudomonadati</taxon>
        <taxon>Bacteroidota</taxon>
        <taxon>Flavobacteriia</taxon>
        <taxon>Flavobacteriales</taxon>
        <taxon>Flavobacteriaceae</taxon>
        <taxon>Flavobacterium</taxon>
    </lineage>
</organism>
<reference evidence="2" key="1">
    <citation type="submission" date="2024-07" db="EMBL/GenBank/DDBJ databases">
        <authorList>
            <person name="Biller S.J."/>
        </authorList>
    </citation>
    <scope>NUCLEOTIDE SEQUENCE</scope>
    <source>
        <strain evidence="2">WC2409</strain>
    </source>
</reference>
<evidence type="ECO:0008006" key="3">
    <source>
        <dbReference type="Google" id="ProtNLM"/>
    </source>
</evidence>
<evidence type="ECO:0000256" key="1">
    <source>
        <dbReference type="SAM" id="SignalP"/>
    </source>
</evidence>
<accession>A0AB39W1G5</accession>
<keyword evidence="1" id="KW-0732">Signal</keyword>
<dbReference type="AlphaFoldDB" id="A0AB39W1G5"/>
<dbReference type="PROSITE" id="PS51257">
    <property type="entry name" value="PROKAR_LIPOPROTEIN"/>
    <property type="match status" value="1"/>
</dbReference>
<name>A0AB39W1G5_9FLAO</name>
<gene>
    <name evidence="2" type="ORF">AB3G34_14750</name>
</gene>
<proteinExistence type="predicted"/>
<protein>
    <recommendedName>
        <fullName evidence="3">Lipoprotein</fullName>
    </recommendedName>
</protein>
<dbReference type="RefSeq" id="WP_367772852.1">
    <property type="nucleotide sequence ID" value="NZ_CP165625.1"/>
</dbReference>
<sequence>MKIKLFIPLFLALLSLVSCKKEVDKTEKIDQTKELFKVSLDLLIKKRDTLHLYYGQDMAEDYSEEHSIWLPVEGKEIGQKVTFMLPEAVLPVKLRIDFGVNRKNEEIVLNTVAFDYFDKNFVANDSTIFNYFRPDESTTIIDYKTRSLKRKDPNSVKGASLYPHDEAVKAVLEQLIK</sequence>
<evidence type="ECO:0000313" key="2">
    <source>
        <dbReference type="EMBL" id="XDU95137.1"/>
    </source>
</evidence>
<feature type="signal peptide" evidence="1">
    <location>
        <begin position="1"/>
        <end position="20"/>
    </location>
</feature>
<feature type="chain" id="PRO_5044285399" description="Lipoprotein" evidence="1">
    <location>
        <begin position="21"/>
        <end position="177"/>
    </location>
</feature>
<dbReference type="EMBL" id="CP165625">
    <property type="protein sequence ID" value="XDU95137.1"/>
    <property type="molecule type" value="Genomic_DNA"/>
</dbReference>